<name>A0A8T2SQ77_CERRI</name>
<dbReference type="InterPro" id="IPR044862">
    <property type="entry name" value="Pro_4_hyd_alph_FE2OG_OXY"/>
</dbReference>
<evidence type="ECO:0000256" key="11">
    <source>
        <dbReference type="ARBA" id="ARBA00023004"/>
    </source>
</evidence>
<dbReference type="OMA" id="FQNISHN"/>
<comment type="cofactor">
    <cofactor evidence="1">
        <name>L-ascorbate</name>
        <dbReference type="ChEBI" id="CHEBI:38290"/>
    </cofactor>
</comment>
<comment type="catalytic activity">
    <reaction evidence="14">
        <text>L-prolyl-[collagen] + 2-oxoglutarate + O2 = trans-4-hydroxy-L-prolyl-[collagen] + succinate + CO2</text>
        <dbReference type="Rhea" id="RHEA:18945"/>
        <dbReference type="Rhea" id="RHEA-COMP:11676"/>
        <dbReference type="Rhea" id="RHEA-COMP:11680"/>
        <dbReference type="ChEBI" id="CHEBI:15379"/>
        <dbReference type="ChEBI" id="CHEBI:16526"/>
        <dbReference type="ChEBI" id="CHEBI:16810"/>
        <dbReference type="ChEBI" id="CHEBI:30031"/>
        <dbReference type="ChEBI" id="CHEBI:50342"/>
        <dbReference type="ChEBI" id="CHEBI:61965"/>
        <dbReference type="EC" id="1.14.11.2"/>
    </reaction>
</comment>
<dbReference type="InterPro" id="IPR006620">
    <property type="entry name" value="Pro_4_hyd_alph"/>
</dbReference>
<dbReference type="FunFam" id="2.60.120.620:FF:000002">
    <property type="entry name" value="Prolyl 4-hydroxylase 4"/>
    <property type="match status" value="1"/>
</dbReference>
<evidence type="ECO:0000256" key="2">
    <source>
        <dbReference type="ARBA" id="ARBA00004648"/>
    </source>
</evidence>
<evidence type="ECO:0000256" key="12">
    <source>
        <dbReference type="ARBA" id="ARBA00023136"/>
    </source>
</evidence>
<dbReference type="Proteomes" id="UP000825935">
    <property type="component" value="Chromosome 18"/>
</dbReference>
<proteinExistence type="inferred from homology"/>
<keyword evidence="12 15" id="KW-0472">Membrane</keyword>
<dbReference type="GO" id="GO:0005506">
    <property type="term" value="F:iron ion binding"/>
    <property type="evidence" value="ECO:0007669"/>
    <property type="project" value="InterPro"/>
</dbReference>
<comment type="caution">
    <text evidence="17">The sequence shown here is derived from an EMBL/GenBank/DDBJ whole genome shotgun (WGS) entry which is preliminary data.</text>
</comment>
<evidence type="ECO:0000256" key="7">
    <source>
        <dbReference type="ARBA" id="ARBA00022964"/>
    </source>
</evidence>
<keyword evidence="11" id="KW-0408">Iron</keyword>
<keyword evidence="10" id="KW-0560">Oxidoreductase</keyword>
<dbReference type="GO" id="GO:0031418">
    <property type="term" value="F:L-ascorbic acid binding"/>
    <property type="evidence" value="ECO:0007669"/>
    <property type="project" value="InterPro"/>
</dbReference>
<dbReference type="InterPro" id="IPR045054">
    <property type="entry name" value="P4HA-like"/>
</dbReference>
<evidence type="ECO:0000256" key="14">
    <source>
        <dbReference type="ARBA" id="ARBA00049169"/>
    </source>
</evidence>
<dbReference type="PANTHER" id="PTHR10869">
    <property type="entry name" value="PROLYL 4-HYDROXYLASE ALPHA SUBUNIT"/>
    <property type="match status" value="1"/>
</dbReference>
<dbReference type="Pfam" id="PF13640">
    <property type="entry name" value="2OG-FeII_Oxy_3"/>
    <property type="match status" value="1"/>
</dbReference>
<feature type="transmembrane region" description="Helical" evidence="15">
    <location>
        <begin position="28"/>
        <end position="51"/>
    </location>
</feature>
<dbReference type="SMART" id="SM00702">
    <property type="entry name" value="P4Hc"/>
    <property type="match status" value="1"/>
</dbReference>
<evidence type="ECO:0000313" key="17">
    <source>
        <dbReference type="EMBL" id="KAH7365546.1"/>
    </source>
</evidence>
<evidence type="ECO:0000256" key="1">
    <source>
        <dbReference type="ARBA" id="ARBA00001961"/>
    </source>
</evidence>
<dbReference type="PANTHER" id="PTHR10869:SF123">
    <property type="entry name" value="PROLYL 4-HYDROXYLASE 10-RELATED"/>
    <property type="match status" value="1"/>
</dbReference>
<evidence type="ECO:0000256" key="13">
    <source>
        <dbReference type="ARBA" id="ARBA00023180"/>
    </source>
</evidence>
<dbReference type="EMBL" id="CM035423">
    <property type="protein sequence ID" value="KAH7365546.1"/>
    <property type="molecule type" value="Genomic_DNA"/>
</dbReference>
<evidence type="ECO:0000256" key="10">
    <source>
        <dbReference type="ARBA" id="ARBA00023002"/>
    </source>
</evidence>
<keyword evidence="9 15" id="KW-1133">Transmembrane helix</keyword>
<keyword evidence="8" id="KW-0735">Signal-anchor</keyword>
<gene>
    <name evidence="17" type="ORF">KP509_18G034000</name>
</gene>
<dbReference type="GO" id="GO:0004656">
    <property type="term" value="F:procollagen-proline 4-dioxygenase activity"/>
    <property type="evidence" value="ECO:0007669"/>
    <property type="project" value="UniProtKB-EC"/>
</dbReference>
<keyword evidence="5 15" id="KW-0812">Transmembrane</keyword>
<organism evidence="17 18">
    <name type="scientific">Ceratopteris richardii</name>
    <name type="common">Triangle waterfern</name>
    <dbReference type="NCBI Taxonomy" id="49495"/>
    <lineage>
        <taxon>Eukaryota</taxon>
        <taxon>Viridiplantae</taxon>
        <taxon>Streptophyta</taxon>
        <taxon>Embryophyta</taxon>
        <taxon>Tracheophyta</taxon>
        <taxon>Polypodiopsida</taxon>
        <taxon>Polypodiidae</taxon>
        <taxon>Polypodiales</taxon>
        <taxon>Pteridineae</taxon>
        <taxon>Pteridaceae</taxon>
        <taxon>Parkerioideae</taxon>
        <taxon>Ceratopteris</taxon>
    </lineage>
</organism>
<evidence type="ECO:0000256" key="15">
    <source>
        <dbReference type="SAM" id="Phobius"/>
    </source>
</evidence>
<dbReference type="InterPro" id="IPR005123">
    <property type="entry name" value="Oxoglu/Fe-dep_dioxygenase_dom"/>
</dbReference>
<keyword evidence="6" id="KW-0479">Metal-binding</keyword>
<feature type="domain" description="Fe2OG dioxygenase" evidence="16">
    <location>
        <begin position="176"/>
        <end position="299"/>
    </location>
</feature>
<keyword evidence="18" id="KW-1185">Reference proteome</keyword>
<evidence type="ECO:0000256" key="6">
    <source>
        <dbReference type="ARBA" id="ARBA00022723"/>
    </source>
</evidence>
<evidence type="ECO:0000313" key="18">
    <source>
        <dbReference type="Proteomes" id="UP000825935"/>
    </source>
</evidence>
<accession>A0A8T2SQ77</accession>
<protein>
    <recommendedName>
        <fullName evidence="4">procollagen-proline 4-dioxygenase</fullName>
        <ecNumber evidence="4">1.14.11.2</ecNumber>
    </recommendedName>
</protein>
<comment type="similarity">
    <text evidence="3">Belongs to the P4HA family.</text>
</comment>
<dbReference type="GO" id="GO:0005789">
    <property type="term" value="C:endoplasmic reticulum membrane"/>
    <property type="evidence" value="ECO:0007669"/>
    <property type="project" value="UniProtKB-SubCell"/>
</dbReference>
<comment type="subcellular location">
    <subcellularLocation>
        <location evidence="2">Endoplasmic reticulum membrane</location>
        <topology evidence="2">Single-pass type II membrane protein</topology>
    </subcellularLocation>
</comment>
<evidence type="ECO:0000256" key="5">
    <source>
        <dbReference type="ARBA" id="ARBA00022692"/>
    </source>
</evidence>
<dbReference type="OrthoDB" id="420380at2759"/>
<sequence>MENVVPTCFDDREFGEMVKVRGHRGSSLAPWTVALALMMAASFSLVVFMAFRPSPTSYDARGAMLAVRLRSSAASRRVNELSTKNDKSDMPWVEVLSWEPRASIYHNFLSKEECEYLISLGKPHMVKSAVIDSITGESKNSRVRTSSGAFLRRGQDRIIRDIEKRISDFLFIPEEHGEGMQILHYEAGQKYEPHYDYFLDKVSVKNGGQRLATMLMYLSDVEEGGETVFPSANMSTSLIAKQNDLSECGQTGLAVKPKRGDALAFWSMKPDASLDPTSLHGGCPVIKGNKWSATKWMHVNEFRL</sequence>
<dbReference type="AlphaFoldDB" id="A0A8T2SQ77"/>
<evidence type="ECO:0000256" key="4">
    <source>
        <dbReference type="ARBA" id="ARBA00012269"/>
    </source>
</evidence>
<keyword evidence="7" id="KW-0223">Dioxygenase</keyword>
<evidence type="ECO:0000256" key="9">
    <source>
        <dbReference type="ARBA" id="ARBA00022989"/>
    </source>
</evidence>
<evidence type="ECO:0000256" key="3">
    <source>
        <dbReference type="ARBA" id="ARBA00006511"/>
    </source>
</evidence>
<dbReference type="Gene3D" id="2.60.120.620">
    <property type="entry name" value="q2cbj1_9rhob like domain"/>
    <property type="match status" value="1"/>
</dbReference>
<reference evidence="17" key="1">
    <citation type="submission" date="2021-08" db="EMBL/GenBank/DDBJ databases">
        <title>WGS assembly of Ceratopteris richardii.</title>
        <authorList>
            <person name="Marchant D.B."/>
            <person name="Chen G."/>
            <person name="Jenkins J."/>
            <person name="Shu S."/>
            <person name="Leebens-Mack J."/>
            <person name="Grimwood J."/>
            <person name="Schmutz J."/>
            <person name="Soltis P."/>
            <person name="Soltis D."/>
            <person name="Chen Z.-H."/>
        </authorList>
    </citation>
    <scope>NUCLEOTIDE SEQUENCE</scope>
    <source>
        <strain evidence="17">Whitten #5841</strain>
        <tissue evidence="17">Leaf</tissue>
    </source>
</reference>
<dbReference type="EC" id="1.14.11.2" evidence="4"/>
<evidence type="ECO:0000259" key="16">
    <source>
        <dbReference type="PROSITE" id="PS51471"/>
    </source>
</evidence>
<evidence type="ECO:0000256" key="8">
    <source>
        <dbReference type="ARBA" id="ARBA00022968"/>
    </source>
</evidence>
<keyword evidence="13" id="KW-0325">Glycoprotein</keyword>
<dbReference type="PROSITE" id="PS51471">
    <property type="entry name" value="FE2OG_OXY"/>
    <property type="match status" value="1"/>
</dbReference>